<protein>
    <submittedName>
        <fullName evidence="1">Uncharacterized protein</fullName>
    </submittedName>
</protein>
<dbReference type="RefSeq" id="WP_071655930.1">
    <property type="nucleotide sequence ID" value="NZ_MLCF01000030.1"/>
</dbReference>
<evidence type="ECO:0000313" key="2">
    <source>
        <dbReference type="Proteomes" id="UP000243342"/>
    </source>
</evidence>
<accession>A0A1J7BHP4</accession>
<organism evidence="1 2">
    <name type="scientific">Mangrovactinospora gilvigrisea</name>
    <dbReference type="NCBI Taxonomy" id="1428644"/>
    <lineage>
        <taxon>Bacteria</taxon>
        <taxon>Bacillati</taxon>
        <taxon>Actinomycetota</taxon>
        <taxon>Actinomycetes</taxon>
        <taxon>Kitasatosporales</taxon>
        <taxon>Streptomycetaceae</taxon>
        <taxon>Mangrovactinospora</taxon>
    </lineage>
</organism>
<keyword evidence="2" id="KW-1185">Reference proteome</keyword>
<gene>
    <name evidence="1" type="ORF">BIV57_07580</name>
</gene>
<dbReference type="AlphaFoldDB" id="A0A1J7BHP4"/>
<dbReference type="Proteomes" id="UP000243342">
    <property type="component" value="Unassembled WGS sequence"/>
</dbReference>
<dbReference type="STRING" id="1428644.BIV57_07580"/>
<name>A0A1J7BHP4_9ACTN</name>
<sequence length="140" mass="14069">MGAAEVLCGGRAEAERRLALCGRAFALVEAIGERLGREMPGAAVEAAALCGSAALARAALPGAEPGAEADAEAYADVEAELDVAAALAGLALLLGRVRATLHALDDGELREDTLAATGEINDRLQQLARAIRGRGGGAVP</sequence>
<dbReference type="EMBL" id="MLCF01000030">
    <property type="protein sequence ID" value="OIV38109.1"/>
    <property type="molecule type" value="Genomic_DNA"/>
</dbReference>
<evidence type="ECO:0000313" key="1">
    <source>
        <dbReference type="EMBL" id="OIV38109.1"/>
    </source>
</evidence>
<comment type="caution">
    <text evidence="1">The sequence shown here is derived from an EMBL/GenBank/DDBJ whole genome shotgun (WGS) entry which is preliminary data.</text>
</comment>
<proteinExistence type="predicted"/>
<reference evidence="1 2" key="1">
    <citation type="submission" date="2016-10" db="EMBL/GenBank/DDBJ databases">
        <title>Genome sequence of Streptomyces gilvigriseus MUSC 26.</title>
        <authorList>
            <person name="Lee L.-H."/>
            <person name="Ser H.-L."/>
        </authorList>
    </citation>
    <scope>NUCLEOTIDE SEQUENCE [LARGE SCALE GENOMIC DNA]</scope>
    <source>
        <strain evidence="1 2">MUSC 26</strain>
    </source>
</reference>